<dbReference type="Pfam" id="PF04616">
    <property type="entry name" value="Glyco_hydro_43"/>
    <property type="match status" value="1"/>
</dbReference>
<name>A0A368KMM2_9BACT</name>
<gene>
    <name evidence="10" type="ORF">DTL42_18130</name>
</gene>
<dbReference type="PANTHER" id="PTHR43817">
    <property type="entry name" value="GLYCOSYL HYDROLASE"/>
    <property type="match status" value="1"/>
</dbReference>
<dbReference type="Gene3D" id="2.115.10.20">
    <property type="entry name" value="Glycosyl hydrolase domain, family 43"/>
    <property type="match status" value="1"/>
</dbReference>
<evidence type="ECO:0000256" key="2">
    <source>
        <dbReference type="ARBA" id="ARBA00022729"/>
    </source>
</evidence>
<dbReference type="SUPFAM" id="SSF75005">
    <property type="entry name" value="Arabinanase/levansucrase/invertase"/>
    <property type="match status" value="1"/>
</dbReference>
<comment type="similarity">
    <text evidence="1 7">Belongs to the glycosyl hydrolase 43 family.</text>
</comment>
<keyword evidence="3 7" id="KW-0378">Hydrolase</keyword>
<dbReference type="Proteomes" id="UP000253562">
    <property type="component" value="Unassembled WGS sequence"/>
</dbReference>
<dbReference type="CDD" id="cd18820">
    <property type="entry name" value="GH43_LbAraf43-like"/>
    <property type="match status" value="1"/>
</dbReference>
<feature type="active site" description="Proton donor" evidence="5">
    <location>
        <position position="225"/>
    </location>
</feature>
<evidence type="ECO:0000313" key="10">
    <source>
        <dbReference type="EMBL" id="RCS43908.1"/>
    </source>
</evidence>
<evidence type="ECO:0000256" key="5">
    <source>
        <dbReference type="PIRSR" id="PIRSR606710-1"/>
    </source>
</evidence>
<keyword evidence="2 8" id="KW-0732">Signal</keyword>
<evidence type="ECO:0000256" key="3">
    <source>
        <dbReference type="ARBA" id="ARBA00022801"/>
    </source>
</evidence>
<reference evidence="10 11" key="1">
    <citation type="submission" date="2018-07" db="EMBL/GenBank/DDBJ databases">
        <title>Comparative genomes isolates from brazilian mangrove.</title>
        <authorList>
            <person name="De Araujo J.E."/>
            <person name="Taketani R.G."/>
            <person name="Silva M.C.P."/>
            <person name="Lourenco M.V."/>
            <person name="Oliveira V.M."/>
            <person name="Andreote F.D."/>
        </authorList>
    </citation>
    <scope>NUCLEOTIDE SEQUENCE [LARGE SCALE GENOMIC DNA]</scope>
    <source>
        <strain evidence="10 11">HEX PRIS-MGV</strain>
    </source>
</reference>
<dbReference type="InterPro" id="IPR010496">
    <property type="entry name" value="AL/BT2_dom"/>
</dbReference>
<dbReference type="Gene3D" id="2.60.120.560">
    <property type="entry name" value="Exo-inulinase, domain 1"/>
    <property type="match status" value="1"/>
</dbReference>
<dbReference type="PANTHER" id="PTHR43817:SF1">
    <property type="entry name" value="HYDROLASE, FAMILY 43, PUTATIVE (AFU_ORTHOLOGUE AFUA_3G01660)-RELATED"/>
    <property type="match status" value="1"/>
</dbReference>
<evidence type="ECO:0000259" key="9">
    <source>
        <dbReference type="Pfam" id="PF06439"/>
    </source>
</evidence>
<feature type="active site" description="Proton acceptor" evidence="5">
    <location>
        <position position="50"/>
    </location>
</feature>
<dbReference type="RefSeq" id="WP_114370603.1">
    <property type="nucleotide sequence ID" value="NZ_QPEX01000037.1"/>
</dbReference>
<comment type="caution">
    <text evidence="10">The sequence shown here is derived from an EMBL/GenBank/DDBJ whole genome shotgun (WGS) entry which is preliminary data.</text>
</comment>
<organism evidence="10 11">
    <name type="scientific">Bremerella cremea</name>
    <dbReference type="NCBI Taxonomy" id="1031537"/>
    <lineage>
        <taxon>Bacteria</taxon>
        <taxon>Pseudomonadati</taxon>
        <taxon>Planctomycetota</taxon>
        <taxon>Planctomycetia</taxon>
        <taxon>Pirellulales</taxon>
        <taxon>Pirellulaceae</taxon>
        <taxon>Bremerella</taxon>
    </lineage>
</organism>
<evidence type="ECO:0000256" key="4">
    <source>
        <dbReference type="ARBA" id="ARBA00023295"/>
    </source>
</evidence>
<evidence type="ECO:0000313" key="11">
    <source>
        <dbReference type="Proteomes" id="UP000253562"/>
    </source>
</evidence>
<evidence type="ECO:0000256" key="8">
    <source>
        <dbReference type="SAM" id="SignalP"/>
    </source>
</evidence>
<dbReference type="GO" id="GO:0004553">
    <property type="term" value="F:hydrolase activity, hydrolyzing O-glycosyl compounds"/>
    <property type="evidence" value="ECO:0007669"/>
    <property type="project" value="InterPro"/>
</dbReference>
<evidence type="ECO:0000256" key="1">
    <source>
        <dbReference type="ARBA" id="ARBA00009865"/>
    </source>
</evidence>
<evidence type="ECO:0000256" key="6">
    <source>
        <dbReference type="PIRSR" id="PIRSR606710-2"/>
    </source>
</evidence>
<dbReference type="Pfam" id="PF06439">
    <property type="entry name" value="3keto-disac_hyd"/>
    <property type="match status" value="1"/>
</dbReference>
<dbReference type="InterPro" id="IPR023296">
    <property type="entry name" value="Glyco_hydro_beta-prop_sf"/>
</dbReference>
<feature type="chain" id="PRO_5017082941" evidence="8">
    <location>
        <begin position="35"/>
        <end position="532"/>
    </location>
</feature>
<sequence>MRLRFLLASSLVPSWVTVVLWLLVCLCLATAANAEEHETTFVNPVYAAQDPYLMVGPDGAYYQAASLKSDRAIAVYRSESLTDRGIHRVVFTAPDKGPYRDQLWAPEIHYLDGKWWIYTCADDGDNANHRVIVLEAETDDPLGSYKIAAELKTPAWAIDATVSKFPNGKRYCVWSGWPEGTRPDSTQHLFISEMESPTKLTGPIVDISSKMYPWETVGRPDGLNEGAQLIHRNGKTILLYAASGSWTPDYCFGLMTLEGENPLDASAWVKQATPWFSRSKDVYGPGHGCLISSPDGSEDWLVFHSSIDPQGSWNRCINLKKVEWNDDGMPVAGQPTSWGVPVPVPAGEPALKPGPNLSEAFDTLDRWELLHFYNGQTLKLADKQLRINASADRRFGDKVLLRGFEYRNLDVHTRVRFDSEEGTAGIVFRVANAGIGRDNFQGYAAQITSSGQLVLAKCDGQKMSVLASTQVPFAPQRWYDLRVVAEGETLKVYLDGAESPQLTANDASYGSGQVGLRALEGKVTFAHFSIEH</sequence>
<feature type="site" description="Important for catalytic activity, responsible for pKa modulation of the active site Glu and correct orientation of both the proton donor and substrate" evidence="6">
    <location>
        <position position="159"/>
    </location>
</feature>
<proteinExistence type="inferred from homology"/>
<accession>A0A368KMM2</accession>
<keyword evidence="4 7" id="KW-0326">Glycosidase</keyword>
<feature type="domain" description="3-keto-alpha-glucoside-1,2-lyase/3-keto-2-hydroxy-glucal hydratase" evidence="9">
    <location>
        <begin position="363"/>
        <end position="530"/>
    </location>
</feature>
<protein>
    <submittedName>
        <fullName evidence="10">DUF1080 domain-containing protein</fullName>
    </submittedName>
</protein>
<feature type="signal peptide" evidence="8">
    <location>
        <begin position="1"/>
        <end position="34"/>
    </location>
</feature>
<dbReference type="OrthoDB" id="9783154at2"/>
<dbReference type="EMBL" id="QPEX01000037">
    <property type="protein sequence ID" value="RCS43908.1"/>
    <property type="molecule type" value="Genomic_DNA"/>
</dbReference>
<dbReference type="AlphaFoldDB" id="A0A368KMM2"/>
<dbReference type="GO" id="GO:0005975">
    <property type="term" value="P:carbohydrate metabolic process"/>
    <property type="evidence" value="ECO:0007669"/>
    <property type="project" value="InterPro"/>
</dbReference>
<dbReference type="InterPro" id="IPR006710">
    <property type="entry name" value="Glyco_hydro_43"/>
</dbReference>
<evidence type="ECO:0000256" key="7">
    <source>
        <dbReference type="RuleBase" id="RU361187"/>
    </source>
</evidence>